<sequence length="268" mass="29744">MDRRTLADFLRARRAAIRPDVIGPRRRTPGLRREEVARLAGMSADYYVRLEQARGPRPSRQVLTALARALRLTGSERAHLFALVDMAADVPEGPSQDVPVGIVHLIDRLDDTPAFVIDAVHTLLAWNRMAVALLCDPMIWAPEDRNLIWQLFSSPLTDFGDPQVDAHARQCLADLRRAAARYPDSPVVTGLITRLRGTGDGFARRWDGYPVDPPRVTSIKRIPHPVVGDLDLDCQTVDITDRDQRLILYTAVPGSSSHAALRALSDSP</sequence>
<dbReference type="PANTHER" id="PTHR35010:SF2">
    <property type="entry name" value="BLL4672 PROTEIN"/>
    <property type="match status" value="1"/>
</dbReference>
<dbReference type="Gene3D" id="1.10.260.40">
    <property type="entry name" value="lambda repressor-like DNA-binding domains"/>
    <property type="match status" value="1"/>
</dbReference>
<accession>A0AAE3VZ76</accession>
<dbReference type="EMBL" id="JAUSUZ010000001">
    <property type="protein sequence ID" value="MDQ0366698.1"/>
    <property type="molecule type" value="Genomic_DNA"/>
</dbReference>
<dbReference type="Pfam" id="PF13560">
    <property type="entry name" value="HTH_31"/>
    <property type="match status" value="1"/>
</dbReference>
<dbReference type="Pfam" id="PF17765">
    <property type="entry name" value="MLTR_LBD"/>
    <property type="match status" value="1"/>
</dbReference>
<reference evidence="2 3" key="1">
    <citation type="submission" date="2023-07" db="EMBL/GenBank/DDBJ databases">
        <title>Sequencing the genomes of 1000 actinobacteria strains.</title>
        <authorList>
            <person name="Klenk H.-P."/>
        </authorList>
    </citation>
    <scope>NUCLEOTIDE SEQUENCE [LARGE SCALE GENOMIC DNA]</scope>
    <source>
        <strain evidence="2 3">DSM 44709</strain>
    </source>
</reference>
<feature type="domain" description="HTH cro/C1-type" evidence="1">
    <location>
        <begin position="30"/>
        <end position="77"/>
    </location>
</feature>
<dbReference type="GO" id="GO:0003677">
    <property type="term" value="F:DNA binding"/>
    <property type="evidence" value="ECO:0007669"/>
    <property type="project" value="InterPro"/>
</dbReference>
<dbReference type="CDD" id="cd00093">
    <property type="entry name" value="HTH_XRE"/>
    <property type="match status" value="1"/>
</dbReference>
<comment type="caution">
    <text evidence="2">The sequence shown here is derived from an EMBL/GenBank/DDBJ whole genome shotgun (WGS) entry which is preliminary data.</text>
</comment>
<name>A0AAE3VZ76_9ACTN</name>
<dbReference type="SMART" id="SM00530">
    <property type="entry name" value="HTH_XRE"/>
    <property type="match status" value="1"/>
</dbReference>
<dbReference type="Proteomes" id="UP001240236">
    <property type="component" value="Unassembled WGS sequence"/>
</dbReference>
<dbReference type="PROSITE" id="PS50943">
    <property type="entry name" value="HTH_CROC1"/>
    <property type="match status" value="1"/>
</dbReference>
<proteinExistence type="predicted"/>
<dbReference type="PANTHER" id="PTHR35010">
    <property type="entry name" value="BLL4672 PROTEIN-RELATED"/>
    <property type="match status" value="1"/>
</dbReference>
<gene>
    <name evidence="2" type="ORF">J2S42_003367</name>
</gene>
<evidence type="ECO:0000259" key="1">
    <source>
        <dbReference type="PROSITE" id="PS50943"/>
    </source>
</evidence>
<dbReference type="InterPro" id="IPR010982">
    <property type="entry name" value="Lambda_DNA-bd_dom_sf"/>
</dbReference>
<dbReference type="Gene3D" id="3.30.450.180">
    <property type="match status" value="1"/>
</dbReference>
<dbReference type="InterPro" id="IPR001387">
    <property type="entry name" value="Cro/C1-type_HTH"/>
</dbReference>
<dbReference type="AlphaFoldDB" id="A0AAE3VZ76"/>
<keyword evidence="3" id="KW-1185">Reference proteome</keyword>
<protein>
    <submittedName>
        <fullName evidence="2">Transcriptional regulator with XRE-family HTH domain</fullName>
    </submittedName>
</protein>
<evidence type="ECO:0000313" key="2">
    <source>
        <dbReference type="EMBL" id="MDQ0366698.1"/>
    </source>
</evidence>
<dbReference type="InterPro" id="IPR041413">
    <property type="entry name" value="MLTR_LBD"/>
</dbReference>
<evidence type="ECO:0000313" key="3">
    <source>
        <dbReference type="Proteomes" id="UP001240236"/>
    </source>
</evidence>
<organism evidence="2 3">
    <name type="scientific">Catenuloplanes indicus</name>
    <dbReference type="NCBI Taxonomy" id="137267"/>
    <lineage>
        <taxon>Bacteria</taxon>
        <taxon>Bacillati</taxon>
        <taxon>Actinomycetota</taxon>
        <taxon>Actinomycetes</taxon>
        <taxon>Micromonosporales</taxon>
        <taxon>Micromonosporaceae</taxon>
        <taxon>Catenuloplanes</taxon>
    </lineage>
</organism>
<dbReference type="SUPFAM" id="SSF47413">
    <property type="entry name" value="lambda repressor-like DNA-binding domains"/>
    <property type="match status" value="1"/>
</dbReference>
<dbReference type="RefSeq" id="WP_307240222.1">
    <property type="nucleotide sequence ID" value="NZ_JAUSUZ010000001.1"/>
</dbReference>